<feature type="domain" description="ABM" evidence="1">
    <location>
        <begin position="2"/>
        <end position="93"/>
    </location>
</feature>
<evidence type="ECO:0000259" key="1">
    <source>
        <dbReference type="PROSITE" id="PS51725"/>
    </source>
</evidence>
<gene>
    <name evidence="2" type="ORF">GCM10008957_51020</name>
</gene>
<dbReference type="Gene3D" id="3.30.70.100">
    <property type="match status" value="1"/>
</dbReference>
<keyword evidence="3" id="KW-1185">Reference proteome</keyword>
<keyword evidence="2" id="KW-0560">Oxidoreductase</keyword>
<evidence type="ECO:0000313" key="2">
    <source>
        <dbReference type="EMBL" id="GGR34734.1"/>
    </source>
</evidence>
<dbReference type="SUPFAM" id="SSF54909">
    <property type="entry name" value="Dimeric alpha+beta barrel"/>
    <property type="match status" value="1"/>
</dbReference>
<reference evidence="2" key="1">
    <citation type="journal article" date="2014" name="Int. J. Syst. Evol. Microbiol.">
        <title>Complete genome sequence of Corynebacterium casei LMG S-19264T (=DSM 44701T), isolated from a smear-ripened cheese.</title>
        <authorList>
            <consortium name="US DOE Joint Genome Institute (JGI-PGF)"/>
            <person name="Walter F."/>
            <person name="Albersmeier A."/>
            <person name="Kalinowski J."/>
            <person name="Ruckert C."/>
        </authorList>
    </citation>
    <scope>NUCLEOTIDE SEQUENCE</scope>
    <source>
        <strain evidence="2">JCM 31311</strain>
    </source>
</reference>
<dbReference type="PANTHER" id="PTHR33336">
    <property type="entry name" value="QUINOL MONOOXYGENASE YGIN-RELATED"/>
    <property type="match status" value="1"/>
</dbReference>
<protein>
    <submittedName>
        <fullName evidence="2">Antibiotic biosynthesis monooxygenase</fullName>
    </submittedName>
</protein>
<sequence length="99" mass="10841">MILIAGTVRLHPQQREAAVAHALRMAQATHAEAGCLAYTFSADLADPDVFHIFEAWGDEAALRAHFQTPHMAEFNRQLPTLVAAAPQLQKYQVSSSAPF</sequence>
<dbReference type="AlphaFoldDB" id="A0A918FFG4"/>
<dbReference type="EMBL" id="BMQL01000065">
    <property type="protein sequence ID" value="GGR34734.1"/>
    <property type="molecule type" value="Genomic_DNA"/>
</dbReference>
<accession>A0A918FFG4</accession>
<dbReference type="Proteomes" id="UP000603865">
    <property type="component" value="Unassembled WGS sequence"/>
</dbReference>
<comment type="caution">
    <text evidence="2">The sequence shown here is derived from an EMBL/GenBank/DDBJ whole genome shotgun (WGS) entry which is preliminary data.</text>
</comment>
<proteinExistence type="predicted"/>
<dbReference type="InterPro" id="IPR007138">
    <property type="entry name" value="ABM_dom"/>
</dbReference>
<dbReference type="InterPro" id="IPR050744">
    <property type="entry name" value="AI-2_Isomerase_LsrG"/>
</dbReference>
<organism evidence="2 3">
    <name type="scientific">Deinococcus ruber</name>
    <dbReference type="NCBI Taxonomy" id="1848197"/>
    <lineage>
        <taxon>Bacteria</taxon>
        <taxon>Thermotogati</taxon>
        <taxon>Deinococcota</taxon>
        <taxon>Deinococci</taxon>
        <taxon>Deinococcales</taxon>
        <taxon>Deinococcaceae</taxon>
        <taxon>Deinococcus</taxon>
    </lineage>
</organism>
<dbReference type="PROSITE" id="PS51725">
    <property type="entry name" value="ABM"/>
    <property type="match status" value="1"/>
</dbReference>
<evidence type="ECO:0000313" key="3">
    <source>
        <dbReference type="Proteomes" id="UP000603865"/>
    </source>
</evidence>
<reference evidence="2" key="2">
    <citation type="submission" date="2020-09" db="EMBL/GenBank/DDBJ databases">
        <authorList>
            <person name="Sun Q."/>
            <person name="Ohkuma M."/>
        </authorList>
    </citation>
    <scope>NUCLEOTIDE SEQUENCE</scope>
    <source>
        <strain evidence="2">JCM 31311</strain>
    </source>
</reference>
<keyword evidence="2" id="KW-0503">Monooxygenase</keyword>
<dbReference type="PANTHER" id="PTHR33336:SF15">
    <property type="entry name" value="ABM DOMAIN-CONTAINING PROTEIN"/>
    <property type="match status" value="1"/>
</dbReference>
<dbReference type="Pfam" id="PF03992">
    <property type="entry name" value="ABM"/>
    <property type="match status" value="1"/>
</dbReference>
<name>A0A918FFG4_9DEIO</name>
<dbReference type="GO" id="GO:0004497">
    <property type="term" value="F:monooxygenase activity"/>
    <property type="evidence" value="ECO:0007669"/>
    <property type="project" value="UniProtKB-KW"/>
</dbReference>
<dbReference type="RefSeq" id="WP_189093347.1">
    <property type="nucleotide sequence ID" value="NZ_BMQL01000065.1"/>
</dbReference>
<dbReference type="InterPro" id="IPR011008">
    <property type="entry name" value="Dimeric_a/b-barrel"/>
</dbReference>